<evidence type="ECO:0000256" key="7">
    <source>
        <dbReference type="SAM" id="Phobius"/>
    </source>
</evidence>
<dbReference type="GO" id="GO:0034755">
    <property type="term" value="P:iron ion transmembrane transport"/>
    <property type="evidence" value="ECO:0007669"/>
    <property type="project" value="TreeGrafter"/>
</dbReference>
<reference evidence="8 9" key="1">
    <citation type="submission" date="2019-08" db="EMBL/GenBank/DDBJ databases">
        <title>Genome sequence of Gillisia hiemivivida IC154 (type strain).</title>
        <authorList>
            <person name="Bowman J.P."/>
        </authorList>
    </citation>
    <scope>NUCLEOTIDE SEQUENCE [LARGE SCALE GENOMIC DNA]</scope>
    <source>
        <strain evidence="8 9">IC154</strain>
    </source>
</reference>
<evidence type="ECO:0000256" key="1">
    <source>
        <dbReference type="ARBA" id="ARBA00004141"/>
    </source>
</evidence>
<feature type="transmembrane region" description="Helical" evidence="7">
    <location>
        <begin position="126"/>
        <end position="145"/>
    </location>
</feature>
<feature type="transmembrane region" description="Helical" evidence="7">
    <location>
        <begin position="277"/>
        <end position="301"/>
    </location>
</feature>
<feature type="transmembrane region" description="Helical" evidence="7">
    <location>
        <begin position="78"/>
        <end position="99"/>
    </location>
</feature>
<feature type="transmembrane region" description="Helical" evidence="7">
    <location>
        <begin position="322"/>
        <end position="341"/>
    </location>
</feature>
<evidence type="ECO:0000256" key="4">
    <source>
        <dbReference type="ARBA" id="ARBA00022847"/>
    </source>
</evidence>
<evidence type="ECO:0000256" key="2">
    <source>
        <dbReference type="ARBA" id="ARBA00022448"/>
    </source>
</evidence>
<dbReference type="OrthoDB" id="9787548at2"/>
<comment type="caution">
    <text evidence="8">The sequence shown here is derived from an EMBL/GenBank/DDBJ whole genome shotgun (WGS) entry which is preliminary data.</text>
</comment>
<dbReference type="GO" id="GO:0015293">
    <property type="term" value="F:symporter activity"/>
    <property type="evidence" value="ECO:0007669"/>
    <property type="project" value="UniProtKB-KW"/>
</dbReference>
<feature type="transmembrane region" description="Helical" evidence="7">
    <location>
        <begin position="234"/>
        <end position="257"/>
    </location>
</feature>
<feature type="transmembrane region" description="Helical" evidence="7">
    <location>
        <begin position="380"/>
        <end position="402"/>
    </location>
</feature>
<feature type="transmembrane region" description="Helical" evidence="7">
    <location>
        <begin position="193"/>
        <end position="213"/>
    </location>
</feature>
<dbReference type="AlphaFoldDB" id="A0A5C6ZW69"/>
<dbReference type="EMBL" id="VORY01000004">
    <property type="protein sequence ID" value="TXD94517.1"/>
    <property type="molecule type" value="Genomic_DNA"/>
</dbReference>
<accession>A0A5C6ZW69</accession>
<keyword evidence="6 7" id="KW-0472">Membrane</keyword>
<feature type="transmembrane region" description="Helical" evidence="7">
    <location>
        <begin position="154"/>
        <end position="173"/>
    </location>
</feature>
<organism evidence="8 9">
    <name type="scientific">Gillisia hiemivivida</name>
    <dbReference type="NCBI Taxonomy" id="291190"/>
    <lineage>
        <taxon>Bacteria</taxon>
        <taxon>Pseudomonadati</taxon>
        <taxon>Bacteroidota</taxon>
        <taxon>Flavobacteriia</taxon>
        <taxon>Flavobacteriales</taxon>
        <taxon>Flavobacteriaceae</taxon>
        <taxon>Gillisia</taxon>
    </lineage>
</organism>
<comment type="subcellular location">
    <subcellularLocation>
        <location evidence="1">Membrane</location>
        <topology evidence="1">Multi-pass membrane protein</topology>
    </subcellularLocation>
</comment>
<dbReference type="PANTHER" id="PTHR11706:SF33">
    <property type="entry name" value="NATURAL RESISTANCE-ASSOCIATED MACROPHAGE PROTEIN 2"/>
    <property type="match status" value="1"/>
</dbReference>
<evidence type="ECO:0000256" key="3">
    <source>
        <dbReference type="ARBA" id="ARBA00022692"/>
    </source>
</evidence>
<evidence type="ECO:0000313" key="8">
    <source>
        <dbReference type="EMBL" id="TXD94517.1"/>
    </source>
</evidence>
<dbReference type="InterPro" id="IPR001046">
    <property type="entry name" value="NRAMP_fam"/>
</dbReference>
<evidence type="ECO:0000313" key="9">
    <source>
        <dbReference type="Proteomes" id="UP000321367"/>
    </source>
</evidence>
<dbReference type="NCBIfam" id="NF037982">
    <property type="entry name" value="Nramp_1"/>
    <property type="match status" value="1"/>
</dbReference>
<feature type="transmembrane region" description="Helical" evidence="7">
    <location>
        <begin position="347"/>
        <end position="368"/>
    </location>
</feature>
<keyword evidence="5 7" id="KW-1133">Transmembrane helix</keyword>
<dbReference type="GO" id="GO:0005886">
    <property type="term" value="C:plasma membrane"/>
    <property type="evidence" value="ECO:0007669"/>
    <property type="project" value="TreeGrafter"/>
</dbReference>
<keyword evidence="3 7" id="KW-0812">Transmembrane</keyword>
<keyword evidence="9" id="KW-1185">Reference proteome</keyword>
<dbReference type="PANTHER" id="PTHR11706">
    <property type="entry name" value="SOLUTE CARRIER PROTEIN FAMILY 11 MEMBER"/>
    <property type="match status" value="1"/>
</dbReference>
<name>A0A5C6ZW69_9FLAO</name>
<sequence length="408" mass="43304">MKNWFKNVGPGVLVSAAFIGPGTVTVCTLAGVNFQFALLWALLLSIISCIVLQEMAARLGIVSQAGLSESIRKEIQHPILRGLAITLVLSAIVIGNAAYEAGNITGAVLGITAVLSPLEVQLGSSFSLNIWSVLIGAIAFSLLYIGNYKILERVFIGLVALMSISFIITAFLTQPDFSAILEGMFVPKMGTDGILTVIALVGTTVVPYNLFLHASLVSEKWKDASKIKTARKELTAAIILGGIVSMAIVICAAAPNLVNVSSAADLAVGLNPLFGEYATWFIAIGLLAAGITSAITAPLASAYVVKGCFGWESGIKSAKFRAVWISILSLGVLFSSLRFSPIEIIRFAQIANGLLLPVIAMFLFWIVNKTSVMGKYKNSLLQNILGTIIIVISIFLGAKSIYSVLQNF</sequence>
<dbReference type="GO" id="GO:0005384">
    <property type="term" value="F:manganese ion transmembrane transporter activity"/>
    <property type="evidence" value="ECO:0007669"/>
    <property type="project" value="TreeGrafter"/>
</dbReference>
<proteinExistence type="predicted"/>
<gene>
    <name evidence="8" type="ORF">ES724_05765</name>
</gene>
<dbReference type="Pfam" id="PF01566">
    <property type="entry name" value="Nramp"/>
    <property type="match status" value="1"/>
</dbReference>
<protein>
    <submittedName>
        <fullName evidence="8">Divalent metal cation transporter</fullName>
    </submittedName>
</protein>
<dbReference type="RefSeq" id="WP_146930811.1">
    <property type="nucleotide sequence ID" value="NZ_CBCSHZ010000004.1"/>
</dbReference>
<dbReference type="Proteomes" id="UP000321367">
    <property type="component" value="Unassembled WGS sequence"/>
</dbReference>
<evidence type="ECO:0000256" key="5">
    <source>
        <dbReference type="ARBA" id="ARBA00022989"/>
    </source>
</evidence>
<dbReference type="GO" id="GO:0015086">
    <property type="term" value="F:cadmium ion transmembrane transporter activity"/>
    <property type="evidence" value="ECO:0007669"/>
    <property type="project" value="TreeGrafter"/>
</dbReference>
<keyword evidence="2" id="KW-0813">Transport</keyword>
<keyword evidence="4" id="KW-0769">Symport</keyword>
<evidence type="ECO:0000256" key="6">
    <source>
        <dbReference type="ARBA" id="ARBA00023136"/>
    </source>
</evidence>
<feature type="transmembrane region" description="Helical" evidence="7">
    <location>
        <begin position="12"/>
        <end position="32"/>
    </location>
</feature>
<feature type="transmembrane region" description="Helical" evidence="7">
    <location>
        <begin position="38"/>
        <end position="57"/>
    </location>
</feature>